<gene>
    <name evidence="4 6" type="primary">prmB</name>
    <name evidence="6" type="ORF">ACFQ02_03115</name>
</gene>
<dbReference type="GO" id="GO:0005840">
    <property type="term" value="C:ribosome"/>
    <property type="evidence" value="ECO:0007669"/>
    <property type="project" value="UniProtKB-KW"/>
</dbReference>
<dbReference type="InterPro" id="IPR007848">
    <property type="entry name" value="Small_mtfrase_dom"/>
</dbReference>
<keyword evidence="1 4" id="KW-0489">Methyltransferase</keyword>
<keyword evidence="3 4" id="KW-0949">S-adenosyl-L-methionine</keyword>
<keyword evidence="6" id="KW-0687">Ribonucleoprotein</keyword>
<dbReference type="PROSITE" id="PS00092">
    <property type="entry name" value="N6_MTASE"/>
    <property type="match status" value="1"/>
</dbReference>
<evidence type="ECO:0000256" key="3">
    <source>
        <dbReference type="ARBA" id="ARBA00022691"/>
    </source>
</evidence>
<evidence type="ECO:0000313" key="7">
    <source>
        <dbReference type="Proteomes" id="UP001596996"/>
    </source>
</evidence>
<dbReference type="PIRSF" id="PIRSF037167">
    <property type="entry name" value="Mtase_YfcB_prd"/>
    <property type="match status" value="1"/>
</dbReference>
<dbReference type="SUPFAM" id="SSF53335">
    <property type="entry name" value="S-adenosyl-L-methionine-dependent methyltransferases"/>
    <property type="match status" value="1"/>
</dbReference>
<comment type="caution">
    <text evidence="6">The sequence shown here is derived from an EMBL/GenBank/DDBJ whole genome shotgun (WGS) entry which is preliminary data.</text>
</comment>
<dbReference type="HAMAP" id="MF_02125">
    <property type="entry name" value="L3_methyltr_PrmB"/>
    <property type="match status" value="1"/>
</dbReference>
<evidence type="ECO:0000256" key="2">
    <source>
        <dbReference type="ARBA" id="ARBA00022679"/>
    </source>
</evidence>
<organism evidence="6 7">
    <name type="scientific">Seminibacterium arietis</name>
    <dbReference type="NCBI Taxonomy" id="1173502"/>
    <lineage>
        <taxon>Bacteria</taxon>
        <taxon>Pseudomonadati</taxon>
        <taxon>Pseudomonadota</taxon>
        <taxon>Gammaproteobacteria</taxon>
        <taxon>Pasteurellales</taxon>
        <taxon>Pasteurellaceae</taxon>
        <taxon>Seminibacterium</taxon>
    </lineage>
</organism>
<protein>
    <recommendedName>
        <fullName evidence="4">Ribosomal protein uL3 glutamine methyltransferase</fullName>
        <shortName evidence="4">uL3 MTase</shortName>
        <ecNumber evidence="4">2.1.1.298</ecNumber>
    </recommendedName>
    <alternativeName>
        <fullName evidence="4">N5-glutamine methyltransferase PrmB</fullName>
    </alternativeName>
</protein>
<dbReference type="NCBIfam" id="TIGR00536">
    <property type="entry name" value="hemK_fam"/>
    <property type="match status" value="1"/>
</dbReference>
<comment type="function">
    <text evidence="4">Methylates ribosomal protein uL3 on a specific glutamine residue.</text>
</comment>
<proteinExistence type="inferred from homology"/>
<sequence>MEILQGAFDSRFFNEATSELHTIKDFLRWSYSRFNDSEIYFGHGYDNAWDEAVQLIFSALHLPLDIPEQLYDARLTSVEKKHIINLLEARIEKRIPVAYLTNRAWFCGLEFYIDERVIIPRSPISALIEEKFDGILQHPPKRILDMCTGSGCIAIACADRFPQSEVDAVDLSVEALNVAEINIERHQLSHRVFPIQSDLFSNLPKDKYDLIIANPPYVDEEDLADMPEEFHYEPEMALGSGIDGLQITKQILLHATDYLAENSMLICEVGNSMVHLIEQFPTVPFKWLELKNGGVGVFAISRSDLVAYQHLFI</sequence>
<keyword evidence="7" id="KW-1185">Reference proteome</keyword>
<name>A0ABW3I7C2_9PAST</name>
<keyword evidence="2 4" id="KW-0808">Transferase</keyword>
<evidence type="ECO:0000313" key="6">
    <source>
        <dbReference type="EMBL" id="MFD0965845.1"/>
    </source>
</evidence>
<dbReference type="PANTHER" id="PTHR47806:SF1">
    <property type="entry name" value="RIBOSOMAL PROTEIN UL3 GLUTAMINE METHYLTRANSFERASE"/>
    <property type="match status" value="1"/>
</dbReference>
<dbReference type="Gene3D" id="3.40.50.150">
    <property type="entry name" value="Vaccinia Virus protein VP39"/>
    <property type="match status" value="1"/>
</dbReference>
<dbReference type="InterPro" id="IPR004556">
    <property type="entry name" value="HemK-like"/>
</dbReference>
<dbReference type="EC" id="2.1.1.298" evidence="4"/>
<comment type="similarity">
    <text evidence="4">Belongs to the protein N5-glutamine methyltransferase family. PrmB subfamily.</text>
</comment>
<keyword evidence="6" id="KW-0689">Ribosomal protein</keyword>
<reference evidence="7" key="1">
    <citation type="journal article" date="2019" name="Int. J. Syst. Evol. Microbiol.">
        <title>The Global Catalogue of Microorganisms (GCM) 10K type strain sequencing project: providing services to taxonomists for standard genome sequencing and annotation.</title>
        <authorList>
            <consortium name="The Broad Institute Genomics Platform"/>
            <consortium name="The Broad Institute Genome Sequencing Center for Infectious Disease"/>
            <person name="Wu L."/>
            <person name="Ma J."/>
        </authorList>
    </citation>
    <scope>NUCLEOTIDE SEQUENCE [LARGE SCALE GENOMIC DNA]</scope>
    <source>
        <strain evidence="7">CCUG 61707</strain>
    </source>
</reference>
<dbReference type="InterPro" id="IPR029063">
    <property type="entry name" value="SAM-dependent_MTases_sf"/>
</dbReference>
<dbReference type="RefSeq" id="WP_380819165.1">
    <property type="nucleotide sequence ID" value="NZ_JBHTJN010000008.1"/>
</dbReference>
<evidence type="ECO:0000259" key="5">
    <source>
        <dbReference type="Pfam" id="PF05175"/>
    </source>
</evidence>
<dbReference type="Gene3D" id="1.10.8.10">
    <property type="entry name" value="DNA helicase RuvA subunit, C-terminal domain"/>
    <property type="match status" value="1"/>
</dbReference>
<dbReference type="GO" id="GO:0032259">
    <property type="term" value="P:methylation"/>
    <property type="evidence" value="ECO:0007669"/>
    <property type="project" value="UniProtKB-KW"/>
</dbReference>
<dbReference type="EMBL" id="JBHTJN010000008">
    <property type="protein sequence ID" value="MFD0965845.1"/>
    <property type="molecule type" value="Genomic_DNA"/>
</dbReference>
<evidence type="ECO:0000256" key="1">
    <source>
        <dbReference type="ARBA" id="ARBA00022603"/>
    </source>
</evidence>
<comment type="catalytic activity">
    <reaction evidence="4">
        <text>L-glutaminyl-[ribosomal protein uL3] + S-adenosyl-L-methionine = N(5)-methyl-L-glutaminyl-[ribosomal protein uL3] + S-adenosyl-L-homocysteine + H(+)</text>
        <dbReference type="Rhea" id="RHEA:45020"/>
        <dbReference type="Rhea" id="RHEA-COMP:11063"/>
        <dbReference type="Rhea" id="RHEA-COMP:11064"/>
        <dbReference type="ChEBI" id="CHEBI:15378"/>
        <dbReference type="ChEBI" id="CHEBI:30011"/>
        <dbReference type="ChEBI" id="CHEBI:57856"/>
        <dbReference type="ChEBI" id="CHEBI:59789"/>
        <dbReference type="ChEBI" id="CHEBI:61891"/>
        <dbReference type="EC" id="2.1.1.298"/>
    </reaction>
</comment>
<feature type="domain" description="Methyltransferase small" evidence="5">
    <location>
        <begin position="139"/>
        <end position="222"/>
    </location>
</feature>
<dbReference type="InterPro" id="IPR017127">
    <property type="entry name" value="Ribosome_uL3_MTase"/>
</dbReference>
<dbReference type="GO" id="GO:0008168">
    <property type="term" value="F:methyltransferase activity"/>
    <property type="evidence" value="ECO:0007669"/>
    <property type="project" value="UniProtKB-KW"/>
</dbReference>
<dbReference type="InterPro" id="IPR002052">
    <property type="entry name" value="DNA_methylase_N6_adenine_CS"/>
</dbReference>
<accession>A0ABW3I7C2</accession>
<evidence type="ECO:0000256" key="4">
    <source>
        <dbReference type="HAMAP-Rule" id="MF_02125"/>
    </source>
</evidence>
<dbReference type="NCBIfam" id="TIGR03533">
    <property type="entry name" value="L3_gln_methyl"/>
    <property type="match status" value="1"/>
</dbReference>
<dbReference type="Pfam" id="PF05175">
    <property type="entry name" value="MTS"/>
    <property type="match status" value="1"/>
</dbReference>
<dbReference type="CDD" id="cd02440">
    <property type="entry name" value="AdoMet_MTases"/>
    <property type="match status" value="1"/>
</dbReference>
<dbReference type="Proteomes" id="UP001596996">
    <property type="component" value="Unassembled WGS sequence"/>
</dbReference>
<dbReference type="PANTHER" id="PTHR47806">
    <property type="entry name" value="50S RIBOSOMAL PROTEIN L3 GLUTAMINE METHYLTRANSFERASE"/>
    <property type="match status" value="1"/>
</dbReference>